<evidence type="ECO:0000313" key="2">
    <source>
        <dbReference type="Proteomes" id="UP000703893"/>
    </source>
</evidence>
<dbReference type="Proteomes" id="UP000703893">
    <property type="component" value="Unassembled WGS sequence"/>
</dbReference>
<evidence type="ECO:0000313" key="1">
    <source>
        <dbReference type="EMBL" id="MBM3275827.1"/>
    </source>
</evidence>
<comment type="caution">
    <text evidence="1">The sequence shown here is derived from an EMBL/GenBank/DDBJ whole genome shotgun (WGS) entry which is preliminary data.</text>
</comment>
<organism evidence="1 2">
    <name type="scientific">Candidatus Tanganyikabacteria bacterium</name>
    <dbReference type="NCBI Taxonomy" id="2961651"/>
    <lineage>
        <taxon>Bacteria</taxon>
        <taxon>Bacillati</taxon>
        <taxon>Candidatus Sericytochromatia</taxon>
        <taxon>Candidatus Tanganyikabacteria</taxon>
    </lineage>
</organism>
<name>A0A937X6U8_9BACT</name>
<dbReference type="EMBL" id="VGJX01000739">
    <property type="protein sequence ID" value="MBM3275827.1"/>
    <property type="molecule type" value="Genomic_DNA"/>
</dbReference>
<dbReference type="AlphaFoldDB" id="A0A937X6U8"/>
<feature type="non-terminal residue" evidence="1">
    <location>
        <position position="114"/>
    </location>
</feature>
<sequence length="114" mass="12504">METLILAFLTATPSVNAAFGGYSGILNVPSAQVRSNLALSFRWHEAARDDLLLSPQNTGTVNRTYVASLPLLPFLEVALGALSVSDWFDPGFPHFETGFHRASFVKVRLPIQWS</sequence>
<reference evidence="1 2" key="1">
    <citation type="submission" date="2019-03" db="EMBL/GenBank/DDBJ databases">
        <title>Lake Tanganyika Metagenome-Assembled Genomes (MAGs).</title>
        <authorList>
            <person name="Tran P."/>
        </authorList>
    </citation>
    <scope>NUCLEOTIDE SEQUENCE [LARGE SCALE GENOMIC DNA]</scope>
    <source>
        <strain evidence="1">K_DeepCast_65m_m2_236</strain>
    </source>
</reference>
<protein>
    <submittedName>
        <fullName evidence="1">Uncharacterized protein</fullName>
    </submittedName>
</protein>
<gene>
    <name evidence="1" type="ORF">FJZ00_11785</name>
</gene>
<accession>A0A937X6U8</accession>
<proteinExistence type="predicted"/>